<reference evidence="2 3" key="1">
    <citation type="submission" date="2017-12" db="EMBL/GenBank/DDBJ databases">
        <title>Characterization of six clinical isolates of Enterochimera gen. nov., a novel genus of the Yersiniaciae family and the three species Enterochimera arupensis sp. nov., Enterochimera coloradensis sp. nov, and Enterochimera californica sp. nov.</title>
        <authorList>
            <person name="Rossi A."/>
            <person name="Fisher M."/>
        </authorList>
    </citation>
    <scope>NUCLEOTIDE SEQUENCE [LARGE SCALE GENOMIC DNA]</scope>
    <source>
        <strain evidence="3">2015-Iso6</strain>
    </source>
</reference>
<protein>
    <submittedName>
        <fullName evidence="2">Uncharacterized protein</fullName>
    </submittedName>
</protein>
<dbReference type="OrthoDB" id="7031589at2"/>
<organism evidence="2 3">
    <name type="scientific">Chimaeribacter californicus</name>
    <dbReference type="NCBI Taxonomy" id="2060067"/>
    <lineage>
        <taxon>Bacteria</taxon>
        <taxon>Pseudomonadati</taxon>
        <taxon>Pseudomonadota</taxon>
        <taxon>Gammaproteobacteria</taxon>
        <taxon>Enterobacterales</taxon>
        <taxon>Yersiniaceae</taxon>
        <taxon>Chimaeribacter</taxon>
    </lineage>
</organism>
<sequence length="196" mass="20524">MTDKQPAPVGDCHIVGKAVVPGFSKLEAAAKAFEEALSSAGTSMSGSQLQALSEAMTAYHESSMPNVILSLLRQNAELKAERDALAAQLARYSMSAGQADQRMCESQAVRKALGFGEDAEDVAPIDLMEKIDALKAERDALAAENAAVKNAMSVTLEHVRVMDTGQAGVAAMIINDAMNNSKTPATDAASLRKGGE</sequence>
<keyword evidence="1" id="KW-0175">Coiled coil</keyword>
<evidence type="ECO:0000256" key="1">
    <source>
        <dbReference type="SAM" id="Coils"/>
    </source>
</evidence>
<feature type="coiled-coil region" evidence="1">
    <location>
        <begin position="68"/>
        <end position="95"/>
    </location>
</feature>
<dbReference type="AlphaFoldDB" id="A0A2N5EE07"/>
<evidence type="ECO:0000313" key="3">
    <source>
        <dbReference type="Proteomes" id="UP000234240"/>
    </source>
</evidence>
<name>A0A2N5EE07_9GAMM</name>
<comment type="caution">
    <text evidence="2">The sequence shown here is derived from an EMBL/GenBank/DDBJ whole genome shotgun (WGS) entry which is preliminary data.</text>
</comment>
<dbReference type="Proteomes" id="UP000234240">
    <property type="component" value="Unassembled WGS sequence"/>
</dbReference>
<gene>
    <name evidence="2" type="ORF">CYR55_05625</name>
</gene>
<evidence type="ECO:0000313" key="2">
    <source>
        <dbReference type="EMBL" id="PLR40758.1"/>
    </source>
</evidence>
<dbReference type="EMBL" id="PJZF01000003">
    <property type="protein sequence ID" value="PLR40758.1"/>
    <property type="molecule type" value="Genomic_DNA"/>
</dbReference>
<proteinExistence type="predicted"/>
<keyword evidence="3" id="KW-1185">Reference proteome</keyword>
<accession>A0A2N5EE07</accession>